<proteinExistence type="predicted"/>
<keyword evidence="3" id="KW-1185">Reference proteome</keyword>
<evidence type="ECO:0000313" key="3">
    <source>
        <dbReference type="Proteomes" id="UP000001514"/>
    </source>
</evidence>
<reference evidence="2 3" key="1">
    <citation type="journal article" date="2011" name="Science">
        <title>The Selaginella genome identifies genetic changes associated with the evolution of vascular plants.</title>
        <authorList>
            <person name="Banks J.A."/>
            <person name="Nishiyama T."/>
            <person name="Hasebe M."/>
            <person name="Bowman J.L."/>
            <person name="Gribskov M."/>
            <person name="dePamphilis C."/>
            <person name="Albert V.A."/>
            <person name="Aono N."/>
            <person name="Aoyama T."/>
            <person name="Ambrose B.A."/>
            <person name="Ashton N.W."/>
            <person name="Axtell M.J."/>
            <person name="Barker E."/>
            <person name="Barker M.S."/>
            <person name="Bennetzen J.L."/>
            <person name="Bonawitz N.D."/>
            <person name="Chapple C."/>
            <person name="Cheng C."/>
            <person name="Correa L.G."/>
            <person name="Dacre M."/>
            <person name="DeBarry J."/>
            <person name="Dreyer I."/>
            <person name="Elias M."/>
            <person name="Engstrom E.M."/>
            <person name="Estelle M."/>
            <person name="Feng L."/>
            <person name="Finet C."/>
            <person name="Floyd S.K."/>
            <person name="Frommer W.B."/>
            <person name="Fujita T."/>
            <person name="Gramzow L."/>
            <person name="Gutensohn M."/>
            <person name="Harholt J."/>
            <person name="Hattori M."/>
            <person name="Heyl A."/>
            <person name="Hirai T."/>
            <person name="Hiwatashi Y."/>
            <person name="Ishikawa M."/>
            <person name="Iwata M."/>
            <person name="Karol K.G."/>
            <person name="Koehler B."/>
            <person name="Kolukisaoglu U."/>
            <person name="Kubo M."/>
            <person name="Kurata T."/>
            <person name="Lalonde S."/>
            <person name="Li K."/>
            <person name="Li Y."/>
            <person name="Litt A."/>
            <person name="Lyons E."/>
            <person name="Manning G."/>
            <person name="Maruyama T."/>
            <person name="Michael T.P."/>
            <person name="Mikami K."/>
            <person name="Miyazaki S."/>
            <person name="Morinaga S."/>
            <person name="Murata T."/>
            <person name="Mueller-Roeber B."/>
            <person name="Nelson D.R."/>
            <person name="Obara M."/>
            <person name="Oguri Y."/>
            <person name="Olmstead R.G."/>
            <person name="Onodera N."/>
            <person name="Petersen B.L."/>
            <person name="Pils B."/>
            <person name="Prigge M."/>
            <person name="Rensing S.A."/>
            <person name="Riano-Pachon D.M."/>
            <person name="Roberts A.W."/>
            <person name="Sato Y."/>
            <person name="Scheller H.V."/>
            <person name="Schulz B."/>
            <person name="Schulz C."/>
            <person name="Shakirov E.V."/>
            <person name="Shibagaki N."/>
            <person name="Shinohara N."/>
            <person name="Shippen D.E."/>
            <person name="Soerensen I."/>
            <person name="Sotooka R."/>
            <person name="Sugimoto N."/>
            <person name="Sugita M."/>
            <person name="Sumikawa N."/>
            <person name="Tanurdzic M."/>
            <person name="Theissen G."/>
            <person name="Ulvskov P."/>
            <person name="Wakazuki S."/>
            <person name="Weng J.K."/>
            <person name="Willats W.W."/>
            <person name="Wipf D."/>
            <person name="Wolf P.G."/>
            <person name="Yang L."/>
            <person name="Zimmer A.D."/>
            <person name="Zhu Q."/>
            <person name="Mitros T."/>
            <person name="Hellsten U."/>
            <person name="Loque D."/>
            <person name="Otillar R."/>
            <person name="Salamov A."/>
            <person name="Schmutz J."/>
            <person name="Shapiro H."/>
            <person name="Lindquist E."/>
            <person name="Lucas S."/>
            <person name="Rokhsar D."/>
            <person name="Grigoriev I.V."/>
        </authorList>
    </citation>
    <scope>NUCLEOTIDE SEQUENCE [LARGE SCALE GENOMIC DNA]</scope>
</reference>
<dbReference type="HOGENOM" id="CLU_1963388_0_0_1"/>
<feature type="region of interest" description="Disordered" evidence="1">
    <location>
        <begin position="83"/>
        <end position="102"/>
    </location>
</feature>
<dbReference type="EMBL" id="GL377570">
    <property type="protein sequence ID" value="EFJ33996.1"/>
    <property type="molecule type" value="Genomic_DNA"/>
</dbReference>
<organism evidence="3">
    <name type="scientific">Selaginella moellendorffii</name>
    <name type="common">Spikemoss</name>
    <dbReference type="NCBI Taxonomy" id="88036"/>
    <lineage>
        <taxon>Eukaryota</taxon>
        <taxon>Viridiplantae</taxon>
        <taxon>Streptophyta</taxon>
        <taxon>Embryophyta</taxon>
        <taxon>Tracheophyta</taxon>
        <taxon>Lycopodiopsida</taxon>
        <taxon>Selaginellales</taxon>
        <taxon>Selaginellaceae</taxon>
        <taxon>Selaginella</taxon>
    </lineage>
</organism>
<feature type="compositionally biased region" description="Low complexity" evidence="1">
    <location>
        <begin position="88"/>
        <end position="98"/>
    </location>
</feature>
<evidence type="ECO:0000313" key="2">
    <source>
        <dbReference type="EMBL" id="EFJ33996.1"/>
    </source>
</evidence>
<sequence length="128" mass="14323">MREIPYEVLKQARSSFSNSELADPADADDGHLLQQASRTVRGASRIYGRKHGELVQCWDKQSSKTCNYARKEVLGLQSKQPASKLFGSEQQPSSQQESLKAKDVCNYKANPKAEDVCNYKAEQQSRGI</sequence>
<dbReference type="AlphaFoldDB" id="D8R228"/>
<evidence type="ECO:0000256" key="1">
    <source>
        <dbReference type="SAM" id="MobiDB-lite"/>
    </source>
</evidence>
<dbReference type="Proteomes" id="UP000001514">
    <property type="component" value="Unassembled WGS sequence"/>
</dbReference>
<protein>
    <submittedName>
        <fullName evidence="2">Uncharacterized protein</fullName>
    </submittedName>
</protein>
<name>D8R228_SELML</name>
<dbReference type="InParanoid" id="D8R228"/>
<gene>
    <name evidence="2" type="ORF">SELMODRAFT_406344</name>
</gene>
<accession>D8R228</accession>
<dbReference type="KEGG" id="smo:SELMODRAFT_406344"/>
<dbReference type="Gramene" id="EFJ33996">
    <property type="protein sequence ID" value="EFJ33996"/>
    <property type="gene ID" value="SELMODRAFT_406344"/>
</dbReference>